<feature type="domain" description="Transposase putative helix-turn-helix" evidence="1">
    <location>
        <begin position="145"/>
        <end position="180"/>
    </location>
</feature>
<dbReference type="EMBL" id="JADGJW010000056">
    <property type="protein sequence ID" value="KAJ3225636.1"/>
    <property type="molecule type" value="Genomic_DNA"/>
</dbReference>
<evidence type="ECO:0000313" key="3">
    <source>
        <dbReference type="Proteomes" id="UP001211065"/>
    </source>
</evidence>
<gene>
    <name evidence="2" type="ORF">HK099_006469</name>
</gene>
<name>A0AAD5U5Y7_9FUNG</name>
<sequence>MFKKAGYQLYLMLLQPKTPKTLISVKKDFIRNVDDLPQTNLLKLKDPLLLFTNKNSLIFMLLKIYVLETMSKESTRQPFWNPIYKTLSTNLLIPLENSESPLIQNQIEDSNMLSIKELTLPEKNQPVDPFTFVDFPEPETEKVIKCVKIELYPAHYQKKIFKKWLNTARYVYNKVVNETEKKKSTMNFKIFEINL</sequence>
<organism evidence="2 3">
    <name type="scientific">Clydaea vesicula</name>
    <dbReference type="NCBI Taxonomy" id="447962"/>
    <lineage>
        <taxon>Eukaryota</taxon>
        <taxon>Fungi</taxon>
        <taxon>Fungi incertae sedis</taxon>
        <taxon>Chytridiomycota</taxon>
        <taxon>Chytridiomycota incertae sedis</taxon>
        <taxon>Chytridiomycetes</taxon>
        <taxon>Lobulomycetales</taxon>
        <taxon>Lobulomycetaceae</taxon>
        <taxon>Clydaea</taxon>
    </lineage>
</organism>
<dbReference type="Pfam" id="PF12323">
    <property type="entry name" value="HTH_OrfB_IS605"/>
    <property type="match status" value="1"/>
</dbReference>
<protein>
    <recommendedName>
        <fullName evidence="1">Transposase putative helix-turn-helix domain-containing protein</fullName>
    </recommendedName>
</protein>
<dbReference type="InterPro" id="IPR021027">
    <property type="entry name" value="Transposase_put_HTH"/>
</dbReference>
<evidence type="ECO:0000259" key="1">
    <source>
        <dbReference type="Pfam" id="PF12323"/>
    </source>
</evidence>
<proteinExistence type="predicted"/>
<evidence type="ECO:0000313" key="2">
    <source>
        <dbReference type="EMBL" id="KAJ3225636.1"/>
    </source>
</evidence>
<keyword evidence="3" id="KW-1185">Reference proteome</keyword>
<comment type="caution">
    <text evidence="2">The sequence shown here is derived from an EMBL/GenBank/DDBJ whole genome shotgun (WGS) entry which is preliminary data.</text>
</comment>
<dbReference type="AlphaFoldDB" id="A0AAD5U5Y7"/>
<dbReference type="Proteomes" id="UP001211065">
    <property type="component" value="Unassembled WGS sequence"/>
</dbReference>
<accession>A0AAD5U5Y7</accession>
<reference evidence="2" key="1">
    <citation type="submission" date="2020-05" db="EMBL/GenBank/DDBJ databases">
        <title>Phylogenomic resolution of chytrid fungi.</title>
        <authorList>
            <person name="Stajich J.E."/>
            <person name="Amses K."/>
            <person name="Simmons R."/>
            <person name="Seto K."/>
            <person name="Myers J."/>
            <person name="Bonds A."/>
            <person name="Quandt C.A."/>
            <person name="Barry K."/>
            <person name="Liu P."/>
            <person name="Grigoriev I."/>
            <person name="Longcore J.E."/>
            <person name="James T.Y."/>
        </authorList>
    </citation>
    <scope>NUCLEOTIDE SEQUENCE</scope>
    <source>
        <strain evidence="2">JEL0476</strain>
    </source>
</reference>